<accession>A0A839RLC5</accession>
<dbReference type="EMBL" id="JACHWS010000001">
    <property type="protein sequence ID" value="MBB3037290.1"/>
    <property type="molecule type" value="Genomic_DNA"/>
</dbReference>
<organism evidence="1 2">
    <name type="scientific">Hoyosella altamirensis</name>
    <dbReference type="NCBI Taxonomy" id="616997"/>
    <lineage>
        <taxon>Bacteria</taxon>
        <taxon>Bacillati</taxon>
        <taxon>Actinomycetota</taxon>
        <taxon>Actinomycetes</taxon>
        <taxon>Mycobacteriales</taxon>
        <taxon>Hoyosellaceae</taxon>
        <taxon>Hoyosella</taxon>
    </lineage>
</organism>
<dbReference type="AlphaFoldDB" id="A0A839RLC5"/>
<proteinExistence type="predicted"/>
<gene>
    <name evidence="1" type="ORF">FHU29_001724</name>
</gene>
<reference evidence="1 2" key="1">
    <citation type="submission" date="2020-08" db="EMBL/GenBank/DDBJ databases">
        <title>Sequencing the genomes of 1000 actinobacteria strains.</title>
        <authorList>
            <person name="Klenk H.-P."/>
        </authorList>
    </citation>
    <scope>NUCLEOTIDE SEQUENCE [LARGE SCALE GENOMIC DNA]</scope>
    <source>
        <strain evidence="1 2">DSM 45258</strain>
    </source>
</reference>
<evidence type="ECO:0000313" key="2">
    <source>
        <dbReference type="Proteomes" id="UP000567922"/>
    </source>
</evidence>
<name>A0A839RLC5_9ACTN</name>
<comment type="caution">
    <text evidence="1">The sequence shown here is derived from an EMBL/GenBank/DDBJ whole genome shotgun (WGS) entry which is preliminary data.</text>
</comment>
<sequence>MTLLEDEAIVARAFGYPYDRPAGSFVFEAPATVRPYVPRQIALNSRTPVLAVGSNASAVQLNRKFGRKHAPGPPIPVLAAVLTDHDVVYAARISRYGAVPGSLARSPGTQIDVHIMFLTDAQRDALDRSEGVNDDIPGYSVAEIGPQFAACEVEVSLPLRTYRATRGHLNAGGETIALSAVPAHGRTMRALDERTILSLVAENFRLTAHDLVVRTVRDETFRRRVLAELARDSIPY</sequence>
<dbReference type="Proteomes" id="UP000567922">
    <property type="component" value="Unassembled WGS sequence"/>
</dbReference>
<evidence type="ECO:0000313" key="1">
    <source>
        <dbReference type="EMBL" id="MBB3037290.1"/>
    </source>
</evidence>
<dbReference type="RefSeq" id="WP_157094903.1">
    <property type="nucleotide sequence ID" value="NZ_BDDI01000002.1"/>
</dbReference>
<dbReference type="OrthoDB" id="7626403at2"/>
<keyword evidence="2" id="KW-1185">Reference proteome</keyword>
<protein>
    <submittedName>
        <fullName evidence="1">Uncharacterized protein</fullName>
    </submittedName>
</protein>